<dbReference type="Pfam" id="PF08281">
    <property type="entry name" value="Sigma70_r4_2"/>
    <property type="match status" value="1"/>
</dbReference>
<dbReference type="GO" id="GO:0006352">
    <property type="term" value="P:DNA-templated transcription initiation"/>
    <property type="evidence" value="ECO:0007669"/>
    <property type="project" value="InterPro"/>
</dbReference>
<dbReference type="InterPro" id="IPR007627">
    <property type="entry name" value="RNA_pol_sigma70_r2"/>
</dbReference>
<dbReference type="PANTHER" id="PTHR43133">
    <property type="entry name" value="RNA POLYMERASE ECF-TYPE SIGMA FACTO"/>
    <property type="match status" value="1"/>
</dbReference>
<keyword evidence="4" id="KW-0238">DNA-binding</keyword>
<keyword evidence="5" id="KW-0804">Transcription</keyword>
<feature type="domain" description="RNA polymerase sigma factor 70 region 4 type 2" evidence="7">
    <location>
        <begin position="126"/>
        <end position="176"/>
    </location>
</feature>
<dbReference type="NCBIfam" id="TIGR02937">
    <property type="entry name" value="sigma70-ECF"/>
    <property type="match status" value="1"/>
</dbReference>
<dbReference type="Pfam" id="PF04542">
    <property type="entry name" value="Sigma70_r2"/>
    <property type="match status" value="1"/>
</dbReference>
<dbReference type="Gene3D" id="1.10.10.10">
    <property type="entry name" value="Winged helix-like DNA-binding domain superfamily/Winged helix DNA-binding domain"/>
    <property type="match status" value="1"/>
</dbReference>
<keyword evidence="3" id="KW-0731">Sigma factor</keyword>
<dbReference type="SUPFAM" id="SSF88659">
    <property type="entry name" value="Sigma3 and sigma4 domains of RNA polymerase sigma factors"/>
    <property type="match status" value="1"/>
</dbReference>
<dbReference type="SUPFAM" id="SSF88946">
    <property type="entry name" value="Sigma2 domain of RNA polymerase sigma factors"/>
    <property type="match status" value="1"/>
</dbReference>
<dbReference type="GO" id="GO:0003677">
    <property type="term" value="F:DNA binding"/>
    <property type="evidence" value="ECO:0007669"/>
    <property type="project" value="UniProtKB-KW"/>
</dbReference>
<dbReference type="InterPro" id="IPR036388">
    <property type="entry name" value="WH-like_DNA-bd_sf"/>
</dbReference>
<sequence>MKYSAREEEWAGWMRSAMDGDVKAYHRFLSAVTPHLRAMARRRCEQFGAPAGEAEDVVQEVLLAVHLKRGTWDPARPIGPWLSTIVRNKLIDSLRRRGRHIDVPIDDVMTTLEAEEQASNLDRLDAEHMLNRLKDPQRDIVRSISIEGAGVRETAERLKMSEGAVRVALHRALKSLAALYRSETSEDR</sequence>
<evidence type="ECO:0000256" key="3">
    <source>
        <dbReference type="ARBA" id="ARBA00023082"/>
    </source>
</evidence>
<protein>
    <submittedName>
        <fullName evidence="8">RNA polymerase sigma factor protein</fullName>
    </submittedName>
</protein>
<evidence type="ECO:0000313" key="8">
    <source>
        <dbReference type="EMBL" id="APO73120.1"/>
    </source>
</evidence>
<reference evidence="8 9" key="1">
    <citation type="submission" date="2016-09" db="EMBL/GenBank/DDBJ databases">
        <title>The complete genome sequences of Rhizobium gallicum, symbiovars gallicum and phaseoli, symbionts associated to common bean (Phaseolus vulgaris).</title>
        <authorList>
            <person name="Bustos P."/>
            <person name="Santamaria R.I."/>
            <person name="Perez-Carrascal O.M."/>
            <person name="Juarez S."/>
            <person name="Lozano L."/>
            <person name="Martinez-Flores I."/>
            <person name="Martinez-Romero E."/>
            <person name="Cevallos M."/>
            <person name="Romero D."/>
            <person name="Davila G."/>
            <person name="Gonzalez V."/>
        </authorList>
    </citation>
    <scope>NUCLEOTIDE SEQUENCE [LARGE SCALE GENOMIC DNA]</scope>
    <source>
        <strain evidence="8 9">8C-3</strain>
    </source>
</reference>
<dbReference type="InterPro" id="IPR013249">
    <property type="entry name" value="RNA_pol_sigma70_r4_t2"/>
</dbReference>
<gene>
    <name evidence="8" type="ORF">AM571_CH00265</name>
</gene>
<dbReference type="Proteomes" id="UP000185109">
    <property type="component" value="Chromosome"/>
</dbReference>
<accession>A0A1L5NYY6</accession>
<evidence type="ECO:0000256" key="5">
    <source>
        <dbReference type="ARBA" id="ARBA00023163"/>
    </source>
</evidence>
<dbReference type="GO" id="GO:0016987">
    <property type="term" value="F:sigma factor activity"/>
    <property type="evidence" value="ECO:0007669"/>
    <property type="project" value="UniProtKB-KW"/>
</dbReference>
<dbReference type="EMBL" id="CP017241">
    <property type="protein sequence ID" value="APO73120.1"/>
    <property type="molecule type" value="Genomic_DNA"/>
</dbReference>
<dbReference type="AlphaFoldDB" id="A0A1L5NYY6"/>
<dbReference type="PANTHER" id="PTHR43133:SF58">
    <property type="entry name" value="ECF RNA POLYMERASE SIGMA FACTOR SIGD"/>
    <property type="match status" value="1"/>
</dbReference>
<name>A0A1L5NYY6_RHIET</name>
<dbReference type="InterPro" id="IPR039425">
    <property type="entry name" value="RNA_pol_sigma-70-like"/>
</dbReference>
<evidence type="ECO:0000256" key="2">
    <source>
        <dbReference type="ARBA" id="ARBA00023015"/>
    </source>
</evidence>
<dbReference type="InterPro" id="IPR013325">
    <property type="entry name" value="RNA_pol_sigma_r2"/>
</dbReference>
<evidence type="ECO:0000313" key="9">
    <source>
        <dbReference type="Proteomes" id="UP000185109"/>
    </source>
</evidence>
<evidence type="ECO:0000256" key="4">
    <source>
        <dbReference type="ARBA" id="ARBA00023125"/>
    </source>
</evidence>
<comment type="similarity">
    <text evidence="1">Belongs to the sigma-70 factor family. ECF subfamily.</text>
</comment>
<evidence type="ECO:0000256" key="1">
    <source>
        <dbReference type="ARBA" id="ARBA00010641"/>
    </source>
</evidence>
<keyword evidence="2" id="KW-0805">Transcription regulation</keyword>
<dbReference type="NCBIfam" id="NF009165">
    <property type="entry name" value="PRK12512.1"/>
    <property type="match status" value="1"/>
</dbReference>
<organism evidence="8 9">
    <name type="scientific">Rhizobium etli 8C-3</name>
    <dbReference type="NCBI Taxonomy" id="538025"/>
    <lineage>
        <taxon>Bacteria</taxon>
        <taxon>Pseudomonadati</taxon>
        <taxon>Pseudomonadota</taxon>
        <taxon>Alphaproteobacteria</taxon>
        <taxon>Hyphomicrobiales</taxon>
        <taxon>Rhizobiaceae</taxon>
        <taxon>Rhizobium/Agrobacterium group</taxon>
        <taxon>Rhizobium</taxon>
    </lineage>
</organism>
<dbReference type="Gene3D" id="1.10.1740.10">
    <property type="match status" value="1"/>
</dbReference>
<dbReference type="InterPro" id="IPR014284">
    <property type="entry name" value="RNA_pol_sigma-70_dom"/>
</dbReference>
<dbReference type="InterPro" id="IPR013324">
    <property type="entry name" value="RNA_pol_sigma_r3/r4-like"/>
</dbReference>
<proteinExistence type="inferred from homology"/>
<feature type="domain" description="RNA polymerase sigma-70 region 2" evidence="6">
    <location>
        <begin position="33"/>
        <end position="99"/>
    </location>
</feature>
<evidence type="ECO:0000259" key="7">
    <source>
        <dbReference type="Pfam" id="PF08281"/>
    </source>
</evidence>
<dbReference type="RefSeq" id="WP_074059846.1">
    <property type="nucleotide sequence ID" value="NZ_CP017241.1"/>
</dbReference>
<evidence type="ECO:0000259" key="6">
    <source>
        <dbReference type="Pfam" id="PF04542"/>
    </source>
</evidence>